<dbReference type="GO" id="GO:0016020">
    <property type="term" value="C:membrane"/>
    <property type="evidence" value="ECO:0007669"/>
    <property type="project" value="InterPro"/>
</dbReference>
<evidence type="ECO:0000256" key="1">
    <source>
        <dbReference type="SAM" id="MobiDB-lite"/>
    </source>
</evidence>
<dbReference type="AlphaFoldDB" id="A0A5C5ZM29"/>
<reference evidence="3 4" key="1">
    <citation type="submission" date="2019-02" db="EMBL/GenBank/DDBJ databases">
        <title>Deep-cultivation of Planctomycetes and their phenomic and genomic characterization uncovers novel biology.</title>
        <authorList>
            <person name="Wiegand S."/>
            <person name="Jogler M."/>
            <person name="Boedeker C."/>
            <person name="Pinto D."/>
            <person name="Vollmers J."/>
            <person name="Rivas-Marin E."/>
            <person name="Kohn T."/>
            <person name="Peeters S.H."/>
            <person name="Heuer A."/>
            <person name="Rast P."/>
            <person name="Oberbeckmann S."/>
            <person name="Bunk B."/>
            <person name="Jeske O."/>
            <person name="Meyerdierks A."/>
            <person name="Storesund J.E."/>
            <person name="Kallscheuer N."/>
            <person name="Luecker S."/>
            <person name="Lage O.M."/>
            <person name="Pohl T."/>
            <person name="Merkel B.J."/>
            <person name="Hornburger P."/>
            <person name="Mueller R.-W."/>
            <person name="Bruemmer F."/>
            <person name="Labrenz M."/>
            <person name="Spormann A.M."/>
            <person name="Op Den Camp H."/>
            <person name="Overmann J."/>
            <person name="Amann R."/>
            <person name="Jetten M.S.M."/>
            <person name="Mascher T."/>
            <person name="Medema M.H."/>
            <person name="Devos D.P."/>
            <person name="Kaster A.-K."/>
            <person name="Ovreas L."/>
            <person name="Rohde M."/>
            <person name="Galperin M.Y."/>
            <person name="Jogler C."/>
        </authorList>
    </citation>
    <scope>NUCLEOTIDE SEQUENCE [LARGE SCALE GENOMIC DNA]</scope>
    <source>
        <strain evidence="3 4">Mal64</strain>
    </source>
</reference>
<dbReference type="Proteomes" id="UP000315440">
    <property type="component" value="Unassembled WGS sequence"/>
</dbReference>
<dbReference type="CDD" id="cd03497">
    <property type="entry name" value="SQR_TypeB_1_TM"/>
    <property type="match status" value="1"/>
</dbReference>
<evidence type="ECO:0000313" key="3">
    <source>
        <dbReference type="EMBL" id="TWT88200.1"/>
    </source>
</evidence>
<sequence length="304" mass="32939">MADSATASDDAPSFLVRHEFLIRRLHSLSGLIPVGAFMTVHLLVNSSVLNGPETFQNAVYQIHSLGKALPVVEWVFIFLPLLFHAIVGVVIIRGGLPNTVHYTYAANVRYTLQRATGMIAALFILYHVFHMHGWVHFGPWLAAIEPIGGAKFRPYNAPTTAGIALQSWIVTAVYAVGIIASVFHLANGMWSMGITWGVWTSEAAQRRALKACGAFGVLLGLVGLGALGGMRVYGAGEPLDEARQVENRMYEYKVGAGEASPAEHKRAHEESHAAEEGGVAEEERAPDEDQAGELNPSQKDRTAE</sequence>
<dbReference type="Gene3D" id="1.20.1300.10">
    <property type="entry name" value="Fumarate reductase/succinate dehydrogenase, transmembrane subunit"/>
    <property type="match status" value="1"/>
</dbReference>
<feature type="transmembrane region" description="Helical" evidence="2">
    <location>
        <begin position="25"/>
        <end position="44"/>
    </location>
</feature>
<dbReference type="InterPro" id="IPR034804">
    <property type="entry name" value="SQR/QFR_C/D"/>
</dbReference>
<feature type="transmembrane region" description="Helical" evidence="2">
    <location>
        <begin position="208"/>
        <end position="230"/>
    </location>
</feature>
<protein>
    <submittedName>
        <fullName evidence="3">Succinate dehydrogenase cytochrome b558 subunit</fullName>
    </submittedName>
</protein>
<dbReference type="RefSeq" id="WP_146399053.1">
    <property type="nucleotide sequence ID" value="NZ_SJPQ01000002.1"/>
</dbReference>
<evidence type="ECO:0000256" key="2">
    <source>
        <dbReference type="SAM" id="Phobius"/>
    </source>
</evidence>
<feature type="transmembrane region" description="Helical" evidence="2">
    <location>
        <begin position="74"/>
        <end position="96"/>
    </location>
</feature>
<comment type="caution">
    <text evidence="3">The sequence shown here is derived from an EMBL/GenBank/DDBJ whole genome shotgun (WGS) entry which is preliminary data.</text>
</comment>
<name>A0A5C5ZM29_9BACT</name>
<proteinExistence type="predicted"/>
<gene>
    <name evidence="3" type="primary">sdhC</name>
    <name evidence="3" type="ORF">Mal64_16790</name>
</gene>
<keyword evidence="2" id="KW-0812">Transmembrane</keyword>
<keyword evidence="2" id="KW-1133">Transmembrane helix</keyword>
<feature type="compositionally biased region" description="Acidic residues" evidence="1">
    <location>
        <begin position="278"/>
        <end position="291"/>
    </location>
</feature>
<dbReference type="InterPro" id="IPR016002">
    <property type="entry name" value="Succ_DH_cyt_b558_Firmicute"/>
</dbReference>
<organism evidence="3 4">
    <name type="scientific">Pseudobythopirellula maris</name>
    <dbReference type="NCBI Taxonomy" id="2527991"/>
    <lineage>
        <taxon>Bacteria</taxon>
        <taxon>Pseudomonadati</taxon>
        <taxon>Planctomycetota</taxon>
        <taxon>Planctomycetia</taxon>
        <taxon>Pirellulales</taxon>
        <taxon>Lacipirellulaceae</taxon>
        <taxon>Pseudobythopirellula</taxon>
    </lineage>
</organism>
<keyword evidence="2" id="KW-0472">Membrane</keyword>
<accession>A0A5C5ZM29</accession>
<feature type="region of interest" description="Disordered" evidence="1">
    <location>
        <begin position="256"/>
        <end position="304"/>
    </location>
</feature>
<evidence type="ECO:0000313" key="4">
    <source>
        <dbReference type="Proteomes" id="UP000315440"/>
    </source>
</evidence>
<dbReference type="EMBL" id="SJPQ01000002">
    <property type="protein sequence ID" value="TWT88200.1"/>
    <property type="molecule type" value="Genomic_DNA"/>
</dbReference>
<dbReference type="SUPFAM" id="SSF81343">
    <property type="entry name" value="Fumarate reductase respiratory complex transmembrane subunits"/>
    <property type="match status" value="1"/>
</dbReference>
<keyword evidence="4" id="KW-1185">Reference proteome</keyword>
<feature type="transmembrane region" description="Helical" evidence="2">
    <location>
        <begin position="163"/>
        <end position="187"/>
    </location>
</feature>
<dbReference type="OrthoDB" id="9789209at2"/>
<feature type="compositionally biased region" description="Basic and acidic residues" evidence="1">
    <location>
        <begin position="261"/>
        <end position="275"/>
    </location>
</feature>
<feature type="transmembrane region" description="Helical" evidence="2">
    <location>
        <begin position="117"/>
        <end position="143"/>
    </location>
</feature>